<feature type="transmembrane region" description="Helical" evidence="2">
    <location>
        <begin position="384"/>
        <end position="403"/>
    </location>
</feature>
<keyword evidence="4" id="KW-1185">Reference proteome</keyword>
<evidence type="ECO:0000313" key="3">
    <source>
        <dbReference type="EMBL" id="NKY22612.1"/>
    </source>
</evidence>
<evidence type="ECO:0000313" key="4">
    <source>
        <dbReference type="Proteomes" id="UP000581206"/>
    </source>
</evidence>
<dbReference type="GO" id="GO:0015031">
    <property type="term" value="P:protein transport"/>
    <property type="evidence" value="ECO:0007669"/>
    <property type="project" value="InterPro"/>
</dbReference>
<feature type="transmembrane region" description="Helical" evidence="2">
    <location>
        <begin position="206"/>
        <end position="225"/>
    </location>
</feature>
<dbReference type="InterPro" id="IPR002208">
    <property type="entry name" value="SecY/SEC61-alpha"/>
</dbReference>
<dbReference type="RefSeq" id="WP_168629732.1">
    <property type="nucleotide sequence ID" value="NZ_BONL01000004.1"/>
</dbReference>
<dbReference type="InterPro" id="IPR023201">
    <property type="entry name" value="SecY_dom_sf"/>
</dbReference>
<keyword evidence="2" id="KW-0812">Transmembrane</keyword>
<dbReference type="PIRSF" id="PIRSF004557">
    <property type="entry name" value="SecY"/>
    <property type="match status" value="1"/>
</dbReference>
<dbReference type="PANTHER" id="PTHR10906">
    <property type="entry name" value="SECY/SEC61-ALPHA FAMILY MEMBER"/>
    <property type="match status" value="1"/>
</dbReference>
<comment type="similarity">
    <text evidence="1">Belongs to the SecY/SEC61-alpha family.</text>
</comment>
<feature type="transmembrane region" description="Helical" evidence="2">
    <location>
        <begin position="113"/>
        <end position="132"/>
    </location>
</feature>
<evidence type="ECO:0000256" key="2">
    <source>
        <dbReference type="SAM" id="Phobius"/>
    </source>
</evidence>
<feature type="transmembrane region" description="Helical" evidence="2">
    <location>
        <begin position="171"/>
        <end position="194"/>
    </location>
</feature>
<name>A0A7X6QZ06_9CELL</name>
<comment type="caution">
    <text evidence="3">The sequence shown here is derived from an EMBL/GenBank/DDBJ whole genome shotgun (WGS) entry which is preliminary data.</text>
</comment>
<protein>
    <recommendedName>
        <fullName evidence="5">Preprotein translocase subunit SecY</fullName>
    </recommendedName>
</protein>
<reference evidence="3 4" key="1">
    <citation type="submission" date="2020-04" db="EMBL/GenBank/DDBJ databases">
        <title>MicrobeNet Type strains.</title>
        <authorList>
            <person name="Nicholson A.C."/>
        </authorList>
    </citation>
    <scope>NUCLEOTIDE SEQUENCE [LARGE SCALE GENOMIC DNA]</scope>
    <source>
        <strain evidence="3 4">ATCC BAA-788</strain>
    </source>
</reference>
<feature type="transmembrane region" description="Helical" evidence="2">
    <location>
        <begin position="355"/>
        <end position="378"/>
    </location>
</feature>
<keyword evidence="2" id="KW-1133">Transmembrane helix</keyword>
<feature type="transmembrane region" description="Helical" evidence="2">
    <location>
        <begin position="144"/>
        <end position="164"/>
    </location>
</feature>
<organism evidence="3 4">
    <name type="scientific">Cellulomonas denverensis</name>
    <dbReference type="NCBI Taxonomy" id="264297"/>
    <lineage>
        <taxon>Bacteria</taxon>
        <taxon>Bacillati</taxon>
        <taxon>Actinomycetota</taxon>
        <taxon>Actinomycetes</taxon>
        <taxon>Micrococcales</taxon>
        <taxon>Cellulomonadaceae</taxon>
        <taxon>Cellulomonas</taxon>
    </lineage>
</organism>
<proteinExistence type="inferred from homology"/>
<feature type="transmembrane region" description="Helical" evidence="2">
    <location>
        <begin position="260"/>
        <end position="281"/>
    </location>
</feature>
<sequence length="429" mass="46321">MSRPTLAAFADDRFAELRAKLAWSALFLVAFLVGRELPIPLLHGSVTEPSAASAQVLSAANVATGGNFYSPSLFSLGLGPWMGAAILWRFLFLGKIARDRRIPEETVTRARNILMVGLAVFQAISLMASYQVEDLAWGPFSGPLASEIVIVVLLTAGAVAVAWLAQRNDDLGLGGVTMFILYQIVITAMSNLEVVPLEGDWDYDRMLLLVGLACLVVVFLGVFGGNAELRLHVNKVAIDSGFIGVSYLPIKLNPAGASPIMYALALLAIPQYVVHAIGQVFPALEAPADRFLASWGLSTPLGFTAYLVLLFALSIFFGLFTVSPRDTADRMRDSGSYFDGVPPGRPTRVFLRARVVMLSMLAGGFLVTFTGLPLGFVGEYPDRQYLLGLPGTLMVFLGLLWLLQEEIADLMIGTRYSFSFASGAERRAA</sequence>
<dbReference type="PRINTS" id="PR00303">
    <property type="entry name" value="SECYTRNLCASE"/>
</dbReference>
<dbReference type="EMBL" id="JAAXOX010000003">
    <property type="protein sequence ID" value="NKY22612.1"/>
    <property type="molecule type" value="Genomic_DNA"/>
</dbReference>
<evidence type="ECO:0000256" key="1">
    <source>
        <dbReference type="RuleBase" id="RU004349"/>
    </source>
</evidence>
<accession>A0A7X6QZ06</accession>
<keyword evidence="2" id="KW-0472">Membrane</keyword>
<feature type="transmembrane region" description="Helical" evidence="2">
    <location>
        <begin position="68"/>
        <end position="92"/>
    </location>
</feature>
<feature type="transmembrane region" description="Helical" evidence="2">
    <location>
        <begin position="301"/>
        <end position="322"/>
    </location>
</feature>
<dbReference type="Pfam" id="PF00344">
    <property type="entry name" value="SecY"/>
    <property type="match status" value="1"/>
</dbReference>
<dbReference type="GO" id="GO:0016020">
    <property type="term" value="C:membrane"/>
    <property type="evidence" value="ECO:0007669"/>
    <property type="project" value="InterPro"/>
</dbReference>
<evidence type="ECO:0008006" key="5">
    <source>
        <dbReference type="Google" id="ProtNLM"/>
    </source>
</evidence>
<dbReference type="SUPFAM" id="SSF103491">
    <property type="entry name" value="Preprotein translocase SecY subunit"/>
    <property type="match status" value="1"/>
</dbReference>
<gene>
    <name evidence="3" type="ORF">HGA03_08015</name>
</gene>
<dbReference type="AlphaFoldDB" id="A0A7X6QZ06"/>
<dbReference type="Gene3D" id="1.10.3370.10">
    <property type="entry name" value="SecY subunit domain"/>
    <property type="match status" value="1"/>
</dbReference>
<dbReference type="Proteomes" id="UP000581206">
    <property type="component" value="Unassembled WGS sequence"/>
</dbReference>